<feature type="transmembrane region" description="Helical" evidence="1">
    <location>
        <begin position="124"/>
        <end position="142"/>
    </location>
</feature>
<protein>
    <recommendedName>
        <fullName evidence="4">DUF2812 domain-containing protein</fullName>
    </recommendedName>
</protein>
<dbReference type="Pfam" id="PF11193">
    <property type="entry name" value="DUF2812"/>
    <property type="match status" value="1"/>
</dbReference>
<dbReference type="RefSeq" id="WP_069154417.1">
    <property type="nucleotide sequence ID" value="NZ_DAWDRA010000351.1"/>
</dbReference>
<dbReference type="AlphaFoldDB" id="A0A1E3U721"/>
<evidence type="ECO:0008006" key="4">
    <source>
        <dbReference type="Google" id="ProtNLM"/>
    </source>
</evidence>
<name>A0A1E3U721_9FIRM</name>
<comment type="caution">
    <text evidence="2">The sequence shown here is derived from an EMBL/GenBank/DDBJ whole genome shotgun (WGS) entry which is preliminary data.</text>
</comment>
<dbReference type="Proteomes" id="UP000094271">
    <property type="component" value="Unassembled WGS sequence"/>
</dbReference>
<organism evidence="2 3">
    <name type="scientific">Eisenbergiella tayi</name>
    <dbReference type="NCBI Taxonomy" id="1432052"/>
    <lineage>
        <taxon>Bacteria</taxon>
        <taxon>Bacillati</taxon>
        <taxon>Bacillota</taxon>
        <taxon>Clostridia</taxon>
        <taxon>Lachnospirales</taxon>
        <taxon>Lachnospiraceae</taxon>
        <taxon>Eisenbergiella</taxon>
    </lineage>
</organism>
<dbReference type="EMBL" id="MEHA01000042">
    <property type="protein sequence ID" value="ODR39786.1"/>
    <property type="molecule type" value="Genomic_DNA"/>
</dbReference>
<evidence type="ECO:0000256" key="1">
    <source>
        <dbReference type="SAM" id="Phobius"/>
    </source>
</evidence>
<keyword evidence="1" id="KW-1133">Transmembrane helix</keyword>
<dbReference type="OrthoDB" id="8757095at2"/>
<proteinExistence type="predicted"/>
<reference evidence="2 3" key="1">
    <citation type="submission" date="2016-08" db="EMBL/GenBank/DDBJ databases">
        <authorList>
            <person name="Seilhamer J.J."/>
        </authorList>
    </citation>
    <scope>NUCLEOTIDE SEQUENCE [LARGE SCALE GENOMIC DNA]</scope>
    <source>
        <strain evidence="2 3">NML150140-1</strain>
    </source>
</reference>
<gene>
    <name evidence="2" type="ORF">BEI59_33020</name>
</gene>
<accession>A0A1E3U721</accession>
<evidence type="ECO:0000313" key="2">
    <source>
        <dbReference type="EMBL" id="ODR39786.1"/>
    </source>
</evidence>
<evidence type="ECO:0000313" key="3">
    <source>
        <dbReference type="Proteomes" id="UP000094271"/>
    </source>
</evidence>
<keyword evidence="1" id="KW-0812">Transmembrane</keyword>
<keyword evidence="1" id="KW-0472">Membrane</keyword>
<dbReference type="InterPro" id="IPR021359">
    <property type="entry name" value="DUF2812"/>
</dbReference>
<sequence length="180" mass="21491">MNTKISCRTYMAWDYDKEEEHLDEMSEKGWQLKKGGCFFSVYTRQPGVVYRNRIDYNPDAVNSPEEKRRYLELFEEQGWEYVGNTYNGWIYFKKKYVPGTPEEEYEIYTDAESLQSLLDRWKRLGILLSVLLLVLTAIYTVMAFGGRYYNIIFVAFYVVLLVWIQWGMRRMRKKVTGGRA</sequence>
<feature type="transmembrane region" description="Helical" evidence="1">
    <location>
        <begin position="148"/>
        <end position="166"/>
    </location>
</feature>